<dbReference type="CDD" id="cd00075">
    <property type="entry name" value="HATPase"/>
    <property type="match status" value="1"/>
</dbReference>
<dbReference type="SMART" id="SM00387">
    <property type="entry name" value="HATPase_c"/>
    <property type="match status" value="1"/>
</dbReference>
<keyword evidence="19" id="KW-1185">Reference proteome</keyword>
<dbReference type="InterPro" id="IPR005467">
    <property type="entry name" value="His_kinase_dom"/>
</dbReference>
<name>A0A3A9ACZ3_9FIRM</name>
<evidence type="ECO:0000256" key="8">
    <source>
        <dbReference type="ARBA" id="ARBA00022741"/>
    </source>
</evidence>
<evidence type="ECO:0000256" key="11">
    <source>
        <dbReference type="ARBA" id="ARBA00022989"/>
    </source>
</evidence>
<feature type="coiled-coil region" evidence="14">
    <location>
        <begin position="102"/>
        <end position="132"/>
    </location>
</feature>
<keyword evidence="5" id="KW-0597">Phosphoprotein</keyword>
<evidence type="ECO:0000259" key="17">
    <source>
        <dbReference type="PROSITE" id="PS50885"/>
    </source>
</evidence>
<dbReference type="AlphaFoldDB" id="A0A3A9ACZ3"/>
<dbReference type="SUPFAM" id="SSF55874">
    <property type="entry name" value="ATPase domain of HSP90 chaperone/DNA topoisomerase II/histidine kinase"/>
    <property type="match status" value="1"/>
</dbReference>
<dbReference type="RefSeq" id="WP_120471586.1">
    <property type="nucleotide sequence ID" value="NZ_RAYQ01000021.1"/>
</dbReference>
<dbReference type="Pfam" id="PF00672">
    <property type="entry name" value="HAMP"/>
    <property type="match status" value="1"/>
</dbReference>
<feature type="transmembrane region" description="Helical" evidence="15">
    <location>
        <begin position="45"/>
        <end position="63"/>
    </location>
</feature>
<evidence type="ECO:0000256" key="14">
    <source>
        <dbReference type="SAM" id="Coils"/>
    </source>
</evidence>
<keyword evidence="9 18" id="KW-0418">Kinase</keyword>
<dbReference type="EMBL" id="RAYQ01000021">
    <property type="protein sequence ID" value="RKI89550.1"/>
    <property type="molecule type" value="Genomic_DNA"/>
</dbReference>
<sequence>MKNSKKLAIHSIRKKILIASKVTGAILIISYIIATKLPFSQDTSLFIWTLFLALLVLTIDFLMSRFITRPVDSLVGTAEKMAGLDFSSPCRVTGDDEFGKLAVSLNSMAENLQKALKELETANRQLAKDVEKERFLLEERKELADNISHEMKTPLGIIRAYAEGLQDENDREKRRKYSEIMIAETERMSDLITTLLDLSALETGAKELTPERFDFVEFLETVAGRLLSDELEADLELRYELPEHKIFVYTDKLRMEQVLNNLILNAKKNVCPGGILKLCLWEEKGSLHFSVYNQGCTIPQENLDKIWIKFYRDDNSQYKGSGLGLAIVAQILSMQGLNFGVQNLSDGVQFYFSVPIVS</sequence>
<dbReference type="GO" id="GO:0000155">
    <property type="term" value="F:phosphorelay sensor kinase activity"/>
    <property type="evidence" value="ECO:0007669"/>
    <property type="project" value="InterPro"/>
</dbReference>
<evidence type="ECO:0000256" key="12">
    <source>
        <dbReference type="ARBA" id="ARBA00023012"/>
    </source>
</evidence>
<evidence type="ECO:0000256" key="5">
    <source>
        <dbReference type="ARBA" id="ARBA00022553"/>
    </source>
</evidence>
<keyword evidence="8" id="KW-0547">Nucleotide-binding</keyword>
<protein>
    <recommendedName>
        <fullName evidence="3">histidine kinase</fullName>
        <ecNumber evidence="3">2.7.13.3</ecNumber>
    </recommendedName>
</protein>
<feature type="domain" description="Histidine kinase" evidence="16">
    <location>
        <begin position="146"/>
        <end position="358"/>
    </location>
</feature>
<dbReference type="InterPro" id="IPR003661">
    <property type="entry name" value="HisK_dim/P_dom"/>
</dbReference>
<evidence type="ECO:0000313" key="19">
    <source>
        <dbReference type="Proteomes" id="UP000280696"/>
    </source>
</evidence>
<comment type="subcellular location">
    <subcellularLocation>
        <location evidence="2">Cell membrane</location>
        <topology evidence="2">Multi-pass membrane protein</topology>
    </subcellularLocation>
</comment>
<dbReference type="CDD" id="cd00082">
    <property type="entry name" value="HisKA"/>
    <property type="match status" value="1"/>
</dbReference>
<dbReference type="InterPro" id="IPR036890">
    <property type="entry name" value="HATPase_C_sf"/>
</dbReference>
<gene>
    <name evidence="18" type="ORF">D7V94_17400</name>
</gene>
<dbReference type="InterPro" id="IPR003594">
    <property type="entry name" value="HATPase_dom"/>
</dbReference>
<feature type="transmembrane region" description="Helical" evidence="15">
    <location>
        <begin position="16"/>
        <end position="33"/>
    </location>
</feature>
<dbReference type="Pfam" id="PF00512">
    <property type="entry name" value="HisKA"/>
    <property type="match status" value="1"/>
</dbReference>
<reference evidence="18 19" key="1">
    <citation type="submission" date="2018-09" db="EMBL/GenBank/DDBJ databases">
        <title>Murine metabolic-syndrome-specific gut microbial biobank.</title>
        <authorList>
            <person name="Liu C."/>
        </authorList>
    </citation>
    <scope>NUCLEOTIDE SEQUENCE [LARGE SCALE GENOMIC DNA]</scope>
    <source>
        <strain evidence="18 19">0.1xD8-82</strain>
    </source>
</reference>
<dbReference type="Gene3D" id="6.10.340.10">
    <property type="match status" value="1"/>
</dbReference>
<evidence type="ECO:0000256" key="9">
    <source>
        <dbReference type="ARBA" id="ARBA00022777"/>
    </source>
</evidence>
<dbReference type="Pfam" id="PF02518">
    <property type="entry name" value="HATPase_c"/>
    <property type="match status" value="1"/>
</dbReference>
<dbReference type="EC" id="2.7.13.3" evidence="3"/>
<dbReference type="InterPro" id="IPR036097">
    <property type="entry name" value="HisK_dim/P_sf"/>
</dbReference>
<feature type="domain" description="HAMP" evidence="17">
    <location>
        <begin position="65"/>
        <end position="117"/>
    </location>
</feature>
<keyword evidence="6" id="KW-0808">Transferase</keyword>
<evidence type="ECO:0000259" key="16">
    <source>
        <dbReference type="PROSITE" id="PS50109"/>
    </source>
</evidence>
<evidence type="ECO:0000256" key="3">
    <source>
        <dbReference type="ARBA" id="ARBA00012438"/>
    </source>
</evidence>
<evidence type="ECO:0000256" key="10">
    <source>
        <dbReference type="ARBA" id="ARBA00022840"/>
    </source>
</evidence>
<comment type="catalytic activity">
    <reaction evidence="1">
        <text>ATP + protein L-histidine = ADP + protein N-phospho-L-histidine.</text>
        <dbReference type="EC" id="2.7.13.3"/>
    </reaction>
</comment>
<evidence type="ECO:0000256" key="2">
    <source>
        <dbReference type="ARBA" id="ARBA00004651"/>
    </source>
</evidence>
<evidence type="ECO:0000256" key="4">
    <source>
        <dbReference type="ARBA" id="ARBA00022475"/>
    </source>
</evidence>
<keyword evidence="10" id="KW-0067">ATP-binding</keyword>
<dbReference type="InterPro" id="IPR050398">
    <property type="entry name" value="HssS/ArlS-like"/>
</dbReference>
<dbReference type="SUPFAM" id="SSF158472">
    <property type="entry name" value="HAMP domain-like"/>
    <property type="match status" value="1"/>
</dbReference>
<dbReference type="SMART" id="SM00388">
    <property type="entry name" value="HisKA"/>
    <property type="match status" value="1"/>
</dbReference>
<dbReference type="Gene3D" id="3.30.565.10">
    <property type="entry name" value="Histidine kinase-like ATPase, C-terminal domain"/>
    <property type="match status" value="1"/>
</dbReference>
<comment type="caution">
    <text evidence="18">The sequence shown here is derived from an EMBL/GenBank/DDBJ whole genome shotgun (WGS) entry which is preliminary data.</text>
</comment>
<dbReference type="PROSITE" id="PS50109">
    <property type="entry name" value="HIS_KIN"/>
    <property type="match status" value="1"/>
</dbReference>
<evidence type="ECO:0000313" key="18">
    <source>
        <dbReference type="EMBL" id="RKI89550.1"/>
    </source>
</evidence>
<keyword evidence="14" id="KW-0175">Coiled coil</keyword>
<dbReference type="SUPFAM" id="SSF47384">
    <property type="entry name" value="Homodimeric domain of signal transducing histidine kinase"/>
    <property type="match status" value="1"/>
</dbReference>
<evidence type="ECO:0000256" key="15">
    <source>
        <dbReference type="SAM" id="Phobius"/>
    </source>
</evidence>
<evidence type="ECO:0000256" key="13">
    <source>
        <dbReference type="ARBA" id="ARBA00023136"/>
    </source>
</evidence>
<dbReference type="OrthoDB" id="9762826at2"/>
<evidence type="ECO:0000256" key="7">
    <source>
        <dbReference type="ARBA" id="ARBA00022692"/>
    </source>
</evidence>
<dbReference type="FunFam" id="1.10.287.130:FF:000001">
    <property type="entry name" value="Two-component sensor histidine kinase"/>
    <property type="match status" value="1"/>
</dbReference>
<dbReference type="PANTHER" id="PTHR45528:SF1">
    <property type="entry name" value="SENSOR HISTIDINE KINASE CPXA"/>
    <property type="match status" value="1"/>
</dbReference>
<dbReference type="Gene3D" id="1.10.287.130">
    <property type="match status" value="1"/>
</dbReference>
<dbReference type="InterPro" id="IPR003660">
    <property type="entry name" value="HAMP_dom"/>
</dbReference>
<keyword evidence="11 15" id="KW-1133">Transmembrane helix</keyword>
<proteinExistence type="predicted"/>
<dbReference type="GO" id="GO:0005886">
    <property type="term" value="C:plasma membrane"/>
    <property type="evidence" value="ECO:0007669"/>
    <property type="project" value="UniProtKB-SubCell"/>
</dbReference>
<dbReference type="Proteomes" id="UP000280696">
    <property type="component" value="Unassembled WGS sequence"/>
</dbReference>
<keyword evidence="12" id="KW-0902">Two-component regulatory system</keyword>
<accession>A0A3A9ACZ3</accession>
<dbReference type="CDD" id="cd06225">
    <property type="entry name" value="HAMP"/>
    <property type="match status" value="1"/>
</dbReference>
<dbReference type="PANTHER" id="PTHR45528">
    <property type="entry name" value="SENSOR HISTIDINE KINASE CPXA"/>
    <property type="match status" value="1"/>
</dbReference>
<keyword evidence="7 15" id="KW-0812">Transmembrane</keyword>
<evidence type="ECO:0000256" key="6">
    <source>
        <dbReference type="ARBA" id="ARBA00022679"/>
    </source>
</evidence>
<dbReference type="PROSITE" id="PS50885">
    <property type="entry name" value="HAMP"/>
    <property type="match status" value="1"/>
</dbReference>
<keyword evidence="4" id="KW-1003">Cell membrane</keyword>
<organism evidence="18 19">
    <name type="scientific">Parablautia intestinalis</name>
    <dbReference type="NCBI Taxonomy" id="2320100"/>
    <lineage>
        <taxon>Bacteria</taxon>
        <taxon>Bacillati</taxon>
        <taxon>Bacillota</taxon>
        <taxon>Clostridia</taxon>
        <taxon>Lachnospirales</taxon>
        <taxon>Lachnospiraceae</taxon>
        <taxon>Parablautia</taxon>
    </lineage>
</organism>
<keyword evidence="13 15" id="KW-0472">Membrane</keyword>
<dbReference type="GO" id="GO:0005524">
    <property type="term" value="F:ATP binding"/>
    <property type="evidence" value="ECO:0007669"/>
    <property type="project" value="UniProtKB-KW"/>
</dbReference>
<evidence type="ECO:0000256" key="1">
    <source>
        <dbReference type="ARBA" id="ARBA00000085"/>
    </source>
</evidence>
<dbReference type="SMART" id="SM00304">
    <property type="entry name" value="HAMP"/>
    <property type="match status" value="1"/>
</dbReference>